<keyword evidence="8" id="KW-1185">Reference proteome</keyword>
<dbReference type="InterPro" id="IPR044068">
    <property type="entry name" value="CB"/>
</dbReference>
<dbReference type="InterPro" id="IPR010998">
    <property type="entry name" value="Integrase_recombinase_N"/>
</dbReference>
<dbReference type="PROSITE" id="PS51898">
    <property type="entry name" value="TYR_RECOMBINASE"/>
    <property type="match status" value="1"/>
</dbReference>
<evidence type="ECO:0000256" key="3">
    <source>
        <dbReference type="ARBA" id="ARBA00023172"/>
    </source>
</evidence>
<evidence type="ECO:0000313" key="7">
    <source>
        <dbReference type="EMBL" id="SMP80796.1"/>
    </source>
</evidence>
<dbReference type="EMBL" id="FXUI01000015">
    <property type="protein sequence ID" value="SMP80796.1"/>
    <property type="molecule type" value="Genomic_DNA"/>
</dbReference>
<dbReference type="PANTHER" id="PTHR34605">
    <property type="entry name" value="PHAGE_INTEGRASE DOMAIN-CONTAINING PROTEIN"/>
    <property type="match status" value="1"/>
</dbReference>
<dbReference type="Gene3D" id="1.10.150.130">
    <property type="match status" value="1"/>
</dbReference>
<name>A0ABY1QWK5_9SPHN</name>
<evidence type="ECO:0000259" key="5">
    <source>
        <dbReference type="PROSITE" id="PS51898"/>
    </source>
</evidence>
<evidence type="ECO:0000313" key="8">
    <source>
        <dbReference type="Proteomes" id="UP001157910"/>
    </source>
</evidence>
<evidence type="ECO:0000256" key="1">
    <source>
        <dbReference type="ARBA" id="ARBA00022908"/>
    </source>
</evidence>
<dbReference type="Gene3D" id="1.10.443.10">
    <property type="entry name" value="Intergrase catalytic core"/>
    <property type="match status" value="1"/>
</dbReference>
<dbReference type="InterPro" id="IPR011010">
    <property type="entry name" value="DNA_brk_join_enz"/>
</dbReference>
<dbReference type="RefSeq" id="WP_257542421.1">
    <property type="nucleotide sequence ID" value="NZ_FXUI01000015.1"/>
</dbReference>
<comment type="caution">
    <text evidence="7">The sequence shown here is derived from an EMBL/GenBank/DDBJ whole genome shotgun (WGS) entry which is preliminary data.</text>
</comment>
<evidence type="ECO:0000259" key="6">
    <source>
        <dbReference type="PROSITE" id="PS51900"/>
    </source>
</evidence>
<dbReference type="SUPFAM" id="SSF47823">
    <property type="entry name" value="lambda integrase-like, N-terminal domain"/>
    <property type="match status" value="1"/>
</dbReference>
<dbReference type="Proteomes" id="UP001157910">
    <property type="component" value="Unassembled WGS sequence"/>
</dbReference>
<reference evidence="7 8" key="1">
    <citation type="submission" date="2017-05" db="EMBL/GenBank/DDBJ databases">
        <authorList>
            <person name="Varghese N."/>
            <person name="Submissions S."/>
        </authorList>
    </citation>
    <scope>NUCLEOTIDE SEQUENCE [LARGE SCALE GENOMIC DNA]</scope>
    <source>
        <strain evidence="7 8">SM16</strain>
    </source>
</reference>
<feature type="domain" description="Core-binding (CB)" evidence="6">
    <location>
        <begin position="19"/>
        <end position="106"/>
    </location>
</feature>
<protein>
    <submittedName>
        <fullName evidence="7">Site-specific recombinase XerD</fullName>
    </submittedName>
</protein>
<dbReference type="PROSITE" id="PS51900">
    <property type="entry name" value="CB"/>
    <property type="match status" value="1"/>
</dbReference>
<dbReference type="InterPro" id="IPR013762">
    <property type="entry name" value="Integrase-like_cat_sf"/>
</dbReference>
<evidence type="ECO:0000256" key="2">
    <source>
        <dbReference type="ARBA" id="ARBA00023125"/>
    </source>
</evidence>
<dbReference type="InterPro" id="IPR002104">
    <property type="entry name" value="Integrase_catalytic"/>
</dbReference>
<keyword evidence="1" id="KW-0229">DNA integration</keyword>
<keyword evidence="3" id="KW-0233">DNA recombination</keyword>
<keyword evidence="2 4" id="KW-0238">DNA-binding</keyword>
<sequence length="344" mass="37123">MASEAPDPDSTLPATIAQPALPDILRAEVERAATYAKASRSAATQRAYAADWKIFTAWCDVRGLESLPATPAAVATFLASEADRGIKANTIGRRLAAIGYHHRQAGIDPPQERSGAGAMFEVLAGIRNSLGTRKERKAPADADALSMMLATIEGDDLRALRDRAVLAIGMAAALRRSELVALWIDDVALPAEGLRVLIGRSKTDQTGEGAVIAIPEGRRIRPKALLLAWINAAIEAARELNNPLITFDEGPLFRRLTRGGALTADPMSDRAVARLVQRCAADAGFDPVDYAGHSLRSGFLTEAARQGASIFKMRDVSRHKSVQVLSDYVRDFEMFRDHAGEKFL</sequence>
<proteinExistence type="predicted"/>
<dbReference type="CDD" id="cd00799">
    <property type="entry name" value="INT_Cre_C"/>
    <property type="match status" value="1"/>
</dbReference>
<feature type="domain" description="Tyr recombinase" evidence="5">
    <location>
        <begin position="135"/>
        <end position="344"/>
    </location>
</feature>
<dbReference type="PANTHER" id="PTHR34605:SF3">
    <property type="entry name" value="P CELL-TYPE AGGLUTINATION PROTEIN MAP4-LIKE-RELATED"/>
    <property type="match status" value="1"/>
</dbReference>
<accession>A0ABY1QWK5</accession>
<organism evidence="7 8">
    <name type="scientific">Novosphingobium panipatense</name>
    <dbReference type="NCBI Taxonomy" id="428991"/>
    <lineage>
        <taxon>Bacteria</taxon>
        <taxon>Pseudomonadati</taxon>
        <taxon>Pseudomonadota</taxon>
        <taxon>Alphaproteobacteria</taxon>
        <taxon>Sphingomonadales</taxon>
        <taxon>Sphingomonadaceae</taxon>
        <taxon>Novosphingobium</taxon>
    </lineage>
</organism>
<evidence type="ECO:0000256" key="4">
    <source>
        <dbReference type="PROSITE-ProRule" id="PRU01248"/>
    </source>
</evidence>
<gene>
    <name evidence="7" type="ORF">SAMN06296065_11540</name>
</gene>
<dbReference type="Pfam" id="PF00589">
    <property type="entry name" value="Phage_integrase"/>
    <property type="match status" value="1"/>
</dbReference>
<dbReference type="InterPro" id="IPR052925">
    <property type="entry name" value="Phage_Integrase-like_Recomb"/>
</dbReference>
<dbReference type="SUPFAM" id="SSF56349">
    <property type="entry name" value="DNA breaking-rejoining enzymes"/>
    <property type="match status" value="1"/>
</dbReference>